<organism evidence="3 4">
    <name type="scientific">Glutamicibacter arilaitensis</name>
    <dbReference type="NCBI Taxonomy" id="256701"/>
    <lineage>
        <taxon>Bacteria</taxon>
        <taxon>Bacillati</taxon>
        <taxon>Actinomycetota</taxon>
        <taxon>Actinomycetes</taxon>
        <taxon>Micrococcales</taxon>
        <taxon>Micrococcaceae</taxon>
        <taxon>Glutamicibacter</taxon>
    </lineage>
</organism>
<feature type="transmembrane region" description="Helical" evidence="2">
    <location>
        <begin position="122"/>
        <end position="141"/>
    </location>
</feature>
<dbReference type="RefSeq" id="WP_013348419.1">
    <property type="nucleotide sequence ID" value="NZ_JBQDJG010000050.1"/>
</dbReference>
<dbReference type="OMA" id="MWIWILA"/>
<feature type="transmembrane region" description="Helical" evidence="2">
    <location>
        <begin position="12"/>
        <end position="30"/>
    </location>
</feature>
<feature type="coiled-coil region" evidence="1">
    <location>
        <begin position="144"/>
        <end position="171"/>
    </location>
</feature>
<keyword evidence="2" id="KW-1133">Transmembrane helix</keyword>
<keyword evidence="2" id="KW-0472">Membrane</keyword>
<evidence type="ECO:0000313" key="3">
    <source>
        <dbReference type="EMBL" id="PMQ21517.1"/>
    </source>
</evidence>
<evidence type="ECO:0000256" key="1">
    <source>
        <dbReference type="SAM" id="Coils"/>
    </source>
</evidence>
<dbReference type="AlphaFoldDB" id="A0A2N7S5Y3"/>
<reference evidence="3 4" key="1">
    <citation type="journal article" date="2017" name="Elife">
        <title>Extensive horizontal gene transfer in cheese-associated bacteria.</title>
        <authorList>
            <person name="Bonham K.S."/>
            <person name="Wolfe B.E."/>
            <person name="Dutton R.J."/>
        </authorList>
    </citation>
    <scope>NUCLEOTIDE SEQUENCE [LARGE SCALE GENOMIC DNA]</scope>
    <source>
        <strain evidence="3 4">JB182</strain>
    </source>
</reference>
<evidence type="ECO:0000256" key="2">
    <source>
        <dbReference type="SAM" id="Phobius"/>
    </source>
</evidence>
<comment type="caution">
    <text evidence="3">The sequence shown here is derived from an EMBL/GenBank/DDBJ whole genome shotgun (WGS) entry which is preliminary data.</text>
</comment>
<proteinExistence type="predicted"/>
<dbReference type="GeneID" id="303184660"/>
<accession>A0A2N7S5Y3</accession>
<protein>
    <submittedName>
        <fullName evidence="3">Uncharacterized protein</fullName>
    </submittedName>
</protein>
<name>A0A2N7S5Y3_9MICC</name>
<dbReference type="EMBL" id="PNQX01000001">
    <property type="protein sequence ID" value="PMQ21517.1"/>
    <property type="molecule type" value="Genomic_DNA"/>
</dbReference>
<gene>
    <name evidence="3" type="ORF">CIK84_08235</name>
</gene>
<feature type="transmembrane region" description="Helical" evidence="2">
    <location>
        <begin position="37"/>
        <end position="58"/>
    </location>
</feature>
<sequence>MDILSGIDLEQLRMWIWILAIGFAVGMGLWRRHQLALVGFASTLLFATLNAGAGIYVLKRLGDSRWTVGDPPMSAPELSNVPFAGQYLEPLESSLESITGRVNSFWEFSQALPVALDFFTRSGWALVVAIPLIVIVLVRSYRTASRRRKDLQNLNGTVAQLQSELAAIKLALPAESYLALPPENEEQPRQQRTRRKQ</sequence>
<dbReference type="Proteomes" id="UP000235739">
    <property type="component" value="Unassembled WGS sequence"/>
</dbReference>
<keyword evidence="2" id="KW-0812">Transmembrane</keyword>
<evidence type="ECO:0000313" key="4">
    <source>
        <dbReference type="Proteomes" id="UP000235739"/>
    </source>
</evidence>
<keyword evidence="1" id="KW-0175">Coiled coil</keyword>